<evidence type="ECO:0000256" key="8">
    <source>
        <dbReference type="SAM" id="MobiDB-lite"/>
    </source>
</evidence>
<comment type="pathway">
    <text evidence="2">Glycolipid biosynthesis; glycosylphosphatidylinositol-anchor biosynthesis.</text>
</comment>
<feature type="transmembrane region" description="Helical" evidence="9">
    <location>
        <begin position="176"/>
        <end position="200"/>
    </location>
</feature>
<keyword evidence="3" id="KW-0337">GPI-anchor biosynthesis</keyword>
<keyword evidence="6 9" id="KW-1133">Transmembrane helix</keyword>
<evidence type="ECO:0008006" key="12">
    <source>
        <dbReference type="Google" id="ProtNLM"/>
    </source>
</evidence>
<keyword evidence="7 9" id="KW-0472">Membrane</keyword>
<evidence type="ECO:0000256" key="9">
    <source>
        <dbReference type="SAM" id="Phobius"/>
    </source>
</evidence>
<dbReference type="Pfam" id="PF06699">
    <property type="entry name" value="PIG-F"/>
    <property type="match status" value="1"/>
</dbReference>
<protein>
    <recommendedName>
        <fullName evidence="12">Glycosylphosphatidylinositol anchor biosynthesis protein 11</fullName>
    </recommendedName>
</protein>
<feature type="transmembrane region" description="Helical" evidence="9">
    <location>
        <begin position="41"/>
        <end position="62"/>
    </location>
</feature>
<comment type="caution">
    <text evidence="10">The sequence shown here is derived from an EMBL/GenBank/DDBJ whole genome shotgun (WGS) entry which is preliminary data.</text>
</comment>
<evidence type="ECO:0000313" key="11">
    <source>
        <dbReference type="Proteomes" id="UP000606974"/>
    </source>
</evidence>
<dbReference type="EMBL" id="JAACFV010000017">
    <property type="protein sequence ID" value="KAF7511826.1"/>
    <property type="molecule type" value="Genomic_DNA"/>
</dbReference>
<dbReference type="GO" id="GO:0006506">
    <property type="term" value="P:GPI anchor biosynthetic process"/>
    <property type="evidence" value="ECO:0007669"/>
    <property type="project" value="UniProtKB-UniPathway"/>
</dbReference>
<feature type="region of interest" description="Disordered" evidence="8">
    <location>
        <begin position="1"/>
        <end position="23"/>
    </location>
</feature>
<keyword evidence="5" id="KW-0256">Endoplasmic reticulum</keyword>
<feature type="transmembrane region" description="Helical" evidence="9">
    <location>
        <begin position="249"/>
        <end position="271"/>
    </location>
</feature>
<dbReference type="OrthoDB" id="17366at2759"/>
<name>A0A8H7E9L2_9EURO</name>
<evidence type="ECO:0000256" key="3">
    <source>
        <dbReference type="ARBA" id="ARBA00022502"/>
    </source>
</evidence>
<sequence length="306" mass="32510">MSRSSLSSIPPSPPASERKDPRLLTPTTNAIPFVSVKHVRYYSTLHTVAVAVLFLLQFRALVADPYRIMLWDLCLLILLQSAYCVACLPATGTWANTTTHSSGNEAAGSGSGKLNKGSWVGSMRKRPAGLGRSGAASGGWKGKATPTIIALALAMLLPPIPLTVLAHVLGAPLYPIALILNTAVLSLHVSLLTCMPLFYSHGVSGPAWRDIIAAWLPFDEPGVWGGSVGCFVGGWLGAIPIALDWDRDWQAWPITVLVGCYGGWAAGKTLLGPIFLKGRRIDMSVGAEHEAIASHPDANTADKKSR</sequence>
<feature type="transmembrane region" description="Helical" evidence="9">
    <location>
        <begin position="148"/>
        <end position="170"/>
    </location>
</feature>
<dbReference type="GO" id="GO:0005789">
    <property type="term" value="C:endoplasmic reticulum membrane"/>
    <property type="evidence" value="ECO:0007669"/>
    <property type="project" value="UniProtKB-SubCell"/>
</dbReference>
<accession>A0A8H7E9L2</accession>
<dbReference type="Proteomes" id="UP000606974">
    <property type="component" value="Unassembled WGS sequence"/>
</dbReference>
<evidence type="ECO:0000256" key="1">
    <source>
        <dbReference type="ARBA" id="ARBA00004477"/>
    </source>
</evidence>
<evidence type="ECO:0000313" key="10">
    <source>
        <dbReference type="EMBL" id="KAF7511826.1"/>
    </source>
</evidence>
<gene>
    <name evidence="10" type="ORF">GJ744_003557</name>
</gene>
<evidence type="ECO:0000256" key="6">
    <source>
        <dbReference type="ARBA" id="ARBA00022989"/>
    </source>
</evidence>
<reference evidence="10" key="1">
    <citation type="submission" date="2020-02" db="EMBL/GenBank/DDBJ databases">
        <authorList>
            <person name="Palmer J.M."/>
        </authorList>
    </citation>
    <scope>NUCLEOTIDE SEQUENCE</scope>
    <source>
        <strain evidence="10">EPUS1.4</strain>
        <tissue evidence="10">Thallus</tissue>
    </source>
</reference>
<dbReference type="AlphaFoldDB" id="A0A8H7E9L2"/>
<evidence type="ECO:0000256" key="2">
    <source>
        <dbReference type="ARBA" id="ARBA00004687"/>
    </source>
</evidence>
<evidence type="ECO:0000256" key="4">
    <source>
        <dbReference type="ARBA" id="ARBA00022692"/>
    </source>
</evidence>
<evidence type="ECO:0000256" key="7">
    <source>
        <dbReference type="ARBA" id="ARBA00023136"/>
    </source>
</evidence>
<dbReference type="UniPathway" id="UPA00196"/>
<feature type="region of interest" description="Disordered" evidence="8">
    <location>
        <begin position="100"/>
        <end position="119"/>
    </location>
</feature>
<keyword evidence="4 9" id="KW-0812">Transmembrane</keyword>
<feature type="transmembrane region" description="Helical" evidence="9">
    <location>
        <begin position="68"/>
        <end position="88"/>
    </location>
</feature>
<dbReference type="InterPro" id="IPR009580">
    <property type="entry name" value="GPI_biosynthesis_protein_Pig-F"/>
</dbReference>
<comment type="subcellular location">
    <subcellularLocation>
        <location evidence="1">Endoplasmic reticulum membrane</location>
        <topology evidence="1">Multi-pass membrane protein</topology>
    </subcellularLocation>
</comment>
<organism evidence="10 11">
    <name type="scientific">Endocarpon pusillum</name>
    <dbReference type="NCBI Taxonomy" id="364733"/>
    <lineage>
        <taxon>Eukaryota</taxon>
        <taxon>Fungi</taxon>
        <taxon>Dikarya</taxon>
        <taxon>Ascomycota</taxon>
        <taxon>Pezizomycotina</taxon>
        <taxon>Eurotiomycetes</taxon>
        <taxon>Chaetothyriomycetidae</taxon>
        <taxon>Verrucariales</taxon>
        <taxon>Verrucariaceae</taxon>
        <taxon>Endocarpon</taxon>
    </lineage>
</organism>
<proteinExistence type="predicted"/>
<keyword evidence="11" id="KW-1185">Reference proteome</keyword>
<evidence type="ECO:0000256" key="5">
    <source>
        <dbReference type="ARBA" id="ARBA00022824"/>
    </source>
</evidence>